<dbReference type="AlphaFoldDB" id="A0A2V3J7V8"/>
<dbReference type="InterPro" id="IPR016024">
    <property type="entry name" value="ARM-type_fold"/>
</dbReference>
<evidence type="ECO:0000313" key="2">
    <source>
        <dbReference type="Proteomes" id="UP000247409"/>
    </source>
</evidence>
<proteinExistence type="predicted"/>
<dbReference type="Gene3D" id="1.25.10.10">
    <property type="entry name" value="Leucine-rich Repeat Variant"/>
    <property type="match status" value="1"/>
</dbReference>
<dbReference type="InterPro" id="IPR011989">
    <property type="entry name" value="ARM-like"/>
</dbReference>
<accession>A0A2V3J7V8</accession>
<comment type="caution">
    <text evidence="1">The sequence shown here is derived from an EMBL/GenBank/DDBJ whole genome shotgun (WGS) entry which is preliminary data.</text>
</comment>
<dbReference type="Proteomes" id="UP000247409">
    <property type="component" value="Unassembled WGS sequence"/>
</dbReference>
<reference evidence="1 2" key="1">
    <citation type="journal article" date="2018" name="Mol. Biol. Evol.">
        <title>Analysis of the draft genome of the red seaweed Gracilariopsis chorda provides insights into genome size evolution in Rhodophyta.</title>
        <authorList>
            <person name="Lee J."/>
            <person name="Yang E.C."/>
            <person name="Graf L."/>
            <person name="Yang J.H."/>
            <person name="Qiu H."/>
            <person name="Zel Zion U."/>
            <person name="Chan C.X."/>
            <person name="Stephens T.G."/>
            <person name="Weber A.P.M."/>
            <person name="Boo G.H."/>
            <person name="Boo S.M."/>
            <person name="Kim K.M."/>
            <person name="Shin Y."/>
            <person name="Jung M."/>
            <person name="Lee S.J."/>
            <person name="Yim H.S."/>
            <person name="Lee J.H."/>
            <person name="Bhattacharya D."/>
            <person name="Yoon H.S."/>
        </authorList>
    </citation>
    <scope>NUCLEOTIDE SEQUENCE [LARGE SCALE GENOMIC DNA]</scope>
    <source>
        <strain evidence="1 2">SKKU-2015</strain>
        <tissue evidence="1">Whole body</tissue>
    </source>
</reference>
<dbReference type="SUPFAM" id="SSF48371">
    <property type="entry name" value="ARM repeat"/>
    <property type="match status" value="1"/>
</dbReference>
<evidence type="ECO:0000313" key="1">
    <source>
        <dbReference type="EMBL" id="PXF49947.1"/>
    </source>
</evidence>
<name>A0A2V3J7V8_9FLOR</name>
<keyword evidence="2" id="KW-1185">Reference proteome</keyword>
<organism evidence="1 2">
    <name type="scientific">Gracilariopsis chorda</name>
    <dbReference type="NCBI Taxonomy" id="448386"/>
    <lineage>
        <taxon>Eukaryota</taxon>
        <taxon>Rhodophyta</taxon>
        <taxon>Florideophyceae</taxon>
        <taxon>Rhodymeniophycidae</taxon>
        <taxon>Gracilariales</taxon>
        <taxon>Gracilariaceae</taxon>
        <taxon>Gracilariopsis</taxon>
    </lineage>
</organism>
<sequence length="326" mass="36053">MVPSDDVFSQDPCVRKQALHDYSELLAKDPNSAASDILSFAELLKLVVRDDPDPNVRCTALSLSQCPVDVLHEALNSSDVEAREAAIRAISEQPHGQHSKPLLQHIPLEPNPRILHFALKALDVLLSHNAVPNNSISRALGIPPTPNGPLDAFDCEGVLRECAEHEEHEVRTATAEVLATIVAKQEPVAANEAFFTLEQLLRDADGRVAIAALCALSRILPTQHELRLSEKCVRAILVRFSSPSTRADIFKVLAGFPCKSLKAYAVLQTFVRRRLYKIASGIVTTNRELEEVQQGLVEIVRCNQDFARVLDLRESQSQKMIRLIES</sequence>
<gene>
    <name evidence="1" type="ORF">BWQ96_00107</name>
</gene>
<protein>
    <submittedName>
        <fullName evidence="1">Uncharacterized protein</fullName>
    </submittedName>
</protein>
<dbReference type="EMBL" id="NBIV01000001">
    <property type="protein sequence ID" value="PXF49947.1"/>
    <property type="molecule type" value="Genomic_DNA"/>
</dbReference>
<dbReference type="OrthoDB" id="10444248at2759"/>